<evidence type="ECO:0000313" key="3">
    <source>
        <dbReference type="Proteomes" id="UP000011591"/>
    </source>
</evidence>
<dbReference type="EMBL" id="AOIP01000009">
    <property type="protein sequence ID" value="ELZ10043.1"/>
    <property type="molecule type" value="Genomic_DNA"/>
</dbReference>
<reference evidence="2 3" key="1">
    <citation type="journal article" date="2014" name="PLoS Genet.">
        <title>Phylogenetically driven sequencing of extremely halophilic archaea reveals strategies for static and dynamic osmo-response.</title>
        <authorList>
            <person name="Becker E.A."/>
            <person name="Seitzer P.M."/>
            <person name="Tritt A."/>
            <person name="Larsen D."/>
            <person name="Krusor M."/>
            <person name="Yao A.I."/>
            <person name="Wu D."/>
            <person name="Madern D."/>
            <person name="Eisen J.A."/>
            <person name="Darling A.E."/>
            <person name="Facciotti M.T."/>
        </authorList>
    </citation>
    <scope>NUCLEOTIDE SEQUENCE [LARGE SCALE GENOMIC DNA]</scope>
    <source>
        <strain evidence="2 3">DSM 13077</strain>
    </source>
</reference>
<proteinExistence type="predicted"/>
<feature type="region of interest" description="Disordered" evidence="1">
    <location>
        <begin position="21"/>
        <end position="93"/>
    </location>
</feature>
<dbReference type="Proteomes" id="UP000011591">
    <property type="component" value="Unassembled WGS sequence"/>
</dbReference>
<gene>
    <name evidence="2" type="ORF">C480_01892</name>
</gene>
<name>M0BID6_9EURY</name>
<keyword evidence="3" id="KW-1185">Reference proteome</keyword>
<protein>
    <submittedName>
        <fullName evidence="2">Uncharacterized protein</fullName>
    </submittedName>
</protein>
<feature type="compositionally biased region" description="Basic and acidic residues" evidence="1">
    <location>
        <begin position="37"/>
        <end position="53"/>
    </location>
</feature>
<sequence length="93" mass="10591">MGIEYPLGLRTDRVERLVEFTSDKGGVSSPSAQPKCSPDEPDRIYRSITRELDGDFSPSLHRNRDQPTYLAEDPDTVQREQTRKPNGSRFPEP</sequence>
<organism evidence="2 3">
    <name type="scientific">Natrialba aegyptia DSM 13077</name>
    <dbReference type="NCBI Taxonomy" id="1227491"/>
    <lineage>
        <taxon>Archaea</taxon>
        <taxon>Methanobacteriati</taxon>
        <taxon>Methanobacteriota</taxon>
        <taxon>Stenosarchaea group</taxon>
        <taxon>Halobacteria</taxon>
        <taxon>Halobacteriales</taxon>
        <taxon>Natrialbaceae</taxon>
        <taxon>Natrialba</taxon>
    </lineage>
</organism>
<dbReference type="PATRIC" id="fig|1227491.4.peg.390"/>
<comment type="caution">
    <text evidence="2">The sequence shown here is derived from an EMBL/GenBank/DDBJ whole genome shotgun (WGS) entry which is preliminary data.</text>
</comment>
<evidence type="ECO:0000313" key="2">
    <source>
        <dbReference type="EMBL" id="ELZ10043.1"/>
    </source>
</evidence>
<accession>M0BID6</accession>
<evidence type="ECO:0000256" key="1">
    <source>
        <dbReference type="SAM" id="MobiDB-lite"/>
    </source>
</evidence>
<dbReference type="AlphaFoldDB" id="M0BID6"/>